<evidence type="ECO:0000256" key="1">
    <source>
        <dbReference type="SAM" id="MobiDB-lite"/>
    </source>
</evidence>
<feature type="region of interest" description="Disordered" evidence="1">
    <location>
        <begin position="453"/>
        <end position="473"/>
    </location>
</feature>
<sequence>MSSAAAARSVAKTAILAPIPPASPFAELLRRSRFASYDPAIRQAYSAPSSQVHRGDWGLKRPISLRRRNAFITLPNFESPAQFTEWNHAENQVRFIRRVEEMNITPEAAPMSSWYRGLGRSSVEWLIDSDFCPEESHIFLLPKKTASASEDIPVSANLEGYGKKGPGQYGAYRPLPPTHNAATHVVPNIGAMSRKDFESYLRKLRRLRPEFKQFLQSKSHFASQSMYELAQNASSDQHNMFILDRTSKEFKDPANRKIEQQRHRSGGLLYSHPSKLDTLLTTEPKPGILLHPTDTNTPYKKFKYQKQSVVVSFSGIAAVVESNQTGGKKPLYDLHSEEGIDRANLEESVGDVRIKRLRLVRPPRVVGRRGEGLKAVKVMADVTVDSSQFEFGLENPYEPGSAEYIAATSTKRRPSDFTYRSQPALNMPMLEWSRVGYSRNDGNDRLYTQLSGMAGNVAKKPKGTKTPDAFRSE</sequence>
<keyword evidence="3" id="KW-1185">Reference proteome</keyword>
<organism evidence="2 3">
    <name type="scientific">Amanita thiersii Skay4041</name>
    <dbReference type="NCBI Taxonomy" id="703135"/>
    <lineage>
        <taxon>Eukaryota</taxon>
        <taxon>Fungi</taxon>
        <taxon>Dikarya</taxon>
        <taxon>Basidiomycota</taxon>
        <taxon>Agaricomycotina</taxon>
        <taxon>Agaricomycetes</taxon>
        <taxon>Agaricomycetidae</taxon>
        <taxon>Agaricales</taxon>
        <taxon>Pluteineae</taxon>
        <taxon>Amanitaceae</taxon>
        <taxon>Amanita</taxon>
    </lineage>
</organism>
<evidence type="ECO:0000313" key="3">
    <source>
        <dbReference type="Proteomes" id="UP000242287"/>
    </source>
</evidence>
<dbReference type="STRING" id="703135.A0A2A9NQV7"/>
<dbReference type="InterPro" id="IPR016712">
    <property type="entry name" value="Rbsml_bS1m-like"/>
</dbReference>
<dbReference type="Proteomes" id="UP000242287">
    <property type="component" value="Unassembled WGS sequence"/>
</dbReference>
<gene>
    <name evidence="2" type="ORF">AMATHDRAFT_58502</name>
</gene>
<reference evidence="2 3" key="1">
    <citation type="submission" date="2014-02" db="EMBL/GenBank/DDBJ databases">
        <title>Transposable element dynamics among asymbiotic and ectomycorrhizal Amanita fungi.</title>
        <authorList>
            <consortium name="DOE Joint Genome Institute"/>
            <person name="Hess J."/>
            <person name="Skrede I."/>
            <person name="Wolfe B."/>
            <person name="LaButti K."/>
            <person name="Ohm R.A."/>
            <person name="Grigoriev I.V."/>
            <person name="Pringle A."/>
        </authorList>
    </citation>
    <scope>NUCLEOTIDE SEQUENCE [LARGE SCALE GENOMIC DNA]</scope>
    <source>
        <strain evidence="2 3">SKay4041</strain>
    </source>
</reference>
<accession>A0A2A9NQV7</accession>
<dbReference type="PANTHER" id="PTHR28058:SF1">
    <property type="entry name" value="SMALL RIBOSOMAL SUBUNIT PROTEIN BS1M"/>
    <property type="match status" value="1"/>
</dbReference>
<dbReference type="OrthoDB" id="2735536at2759"/>
<dbReference type="PANTHER" id="PTHR28058">
    <property type="entry name" value="37S RIBOSOMAL PROTEIN MRP51, MITOCHONDRIAL"/>
    <property type="match status" value="1"/>
</dbReference>
<proteinExistence type="predicted"/>
<dbReference type="EMBL" id="KZ301985">
    <property type="protein sequence ID" value="PFH51704.1"/>
    <property type="molecule type" value="Genomic_DNA"/>
</dbReference>
<evidence type="ECO:0000313" key="2">
    <source>
        <dbReference type="EMBL" id="PFH51704.1"/>
    </source>
</evidence>
<protein>
    <submittedName>
        <fullName evidence="2">Uncharacterized protein</fullName>
    </submittedName>
</protein>
<dbReference type="AlphaFoldDB" id="A0A2A9NQV7"/>
<name>A0A2A9NQV7_9AGAR</name>
<dbReference type="Pfam" id="PF11709">
    <property type="entry name" value="Mit_ribos_Mrp51"/>
    <property type="match status" value="1"/>
</dbReference>